<comment type="caution">
    <text evidence="2">The sequence shown here is derived from an EMBL/GenBank/DDBJ whole genome shotgun (WGS) entry which is preliminary data.</text>
</comment>
<dbReference type="AlphaFoldDB" id="A0AAV1L8Q8"/>
<dbReference type="InterPro" id="IPR000477">
    <property type="entry name" value="RT_dom"/>
</dbReference>
<evidence type="ECO:0000259" key="1">
    <source>
        <dbReference type="Pfam" id="PF00078"/>
    </source>
</evidence>
<dbReference type="EMBL" id="CAVLGL010000087">
    <property type="protein sequence ID" value="CAK1591815.1"/>
    <property type="molecule type" value="Genomic_DNA"/>
</dbReference>
<proteinExistence type="predicted"/>
<feature type="domain" description="Reverse transcriptase" evidence="1">
    <location>
        <begin position="17"/>
        <end position="121"/>
    </location>
</feature>
<dbReference type="Pfam" id="PF00078">
    <property type="entry name" value="RVT_1"/>
    <property type="match status" value="1"/>
</dbReference>
<keyword evidence="3" id="KW-1185">Reference proteome</keyword>
<reference evidence="2 3" key="1">
    <citation type="submission" date="2023-11" db="EMBL/GenBank/DDBJ databases">
        <authorList>
            <person name="Hedman E."/>
            <person name="Englund M."/>
            <person name="Stromberg M."/>
            <person name="Nyberg Akerstrom W."/>
            <person name="Nylinder S."/>
            <person name="Jareborg N."/>
            <person name="Kallberg Y."/>
            <person name="Kronander E."/>
        </authorList>
    </citation>
    <scope>NUCLEOTIDE SEQUENCE [LARGE SCALE GENOMIC DNA]</scope>
</reference>
<evidence type="ECO:0000313" key="2">
    <source>
        <dbReference type="EMBL" id="CAK1591815.1"/>
    </source>
</evidence>
<evidence type="ECO:0000313" key="3">
    <source>
        <dbReference type="Proteomes" id="UP001314205"/>
    </source>
</evidence>
<protein>
    <recommendedName>
        <fullName evidence="1">Reverse transcriptase domain-containing protein</fullName>
    </recommendedName>
</protein>
<organism evidence="2 3">
    <name type="scientific">Parnassius mnemosyne</name>
    <name type="common">clouded apollo</name>
    <dbReference type="NCBI Taxonomy" id="213953"/>
    <lineage>
        <taxon>Eukaryota</taxon>
        <taxon>Metazoa</taxon>
        <taxon>Ecdysozoa</taxon>
        <taxon>Arthropoda</taxon>
        <taxon>Hexapoda</taxon>
        <taxon>Insecta</taxon>
        <taxon>Pterygota</taxon>
        <taxon>Neoptera</taxon>
        <taxon>Endopterygota</taxon>
        <taxon>Lepidoptera</taxon>
        <taxon>Glossata</taxon>
        <taxon>Ditrysia</taxon>
        <taxon>Papilionoidea</taxon>
        <taxon>Papilionidae</taxon>
        <taxon>Parnassiinae</taxon>
        <taxon>Parnassini</taxon>
        <taxon>Parnassius</taxon>
        <taxon>Driopa</taxon>
    </lineage>
</organism>
<name>A0AAV1L8Q8_9NEOP</name>
<sequence length="135" mass="15025">MERMCERELRGSALMNLPLHDKQYAYSLGKSTESALHQVITKIEEAIQNKEICLGSFIDIEGAFDRTKNFSSIKGALSRHKVEPALIDWIVCMLSTRIIKIAGESQPIQIKKGCPQGRVLSLSCGIWSLMNSSAN</sequence>
<accession>A0AAV1L8Q8</accession>
<gene>
    <name evidence="2" type="ORF">PARMNEM_LOCUS11967</name>
</gene>
<dbReference type="Proteomes" id="UP001314205">
    <property type="component" value="Unassembled WGS sequence"/>
</dbReference>